<dbReference type="InterPro" id="IPR029058">
    <property type="entry name" value="AB_hydrolase_fold"/>
</dbReference>
<evidence type="ECO:0000313" key="4">
    <source>
        <dbReference type="EMBL" id="MDO1559214.1"/>
    </source>
</evidence>
<accession>A0ABT8SKX3</accession>
<keyword evidence="5" id="KW-1185">Reference proteome</keyword>
<keyword evidence="4" id="KW-0378">Hydrolase</keyword>
<proteinExistence type="predicted"/>
<evidence type="ECO:0000256" key="1">
    <source>
        <dbReference type="ARBA" id="ARBA00022679"/>
    </source>
</evidence>
<dbReference type="SUPFAM" id="SSF53474">
    <property type="entry name" value="alpha/beta-Hydrolases"/>
    <property type="match status" value="1"/>
</dbReference>
<dbReference type="InterPro" id="IPR051321">
    <property type="entry name" value="PHA/PHB_synthase"/>
</dbReference>
<dbReference type="PANTHER" id="PTHR36837">
    <property type="entry name" value="POLY(3-HYDROXYALKANOATE) POLYMERASE SUBUNIT PHAC"/>
    <property type="match status" value="1"/>
</dbReference>
<sequence>MTAMDRKGVFSATPAAADPAETARVLAELAANASNAVRAAHARALSPQPLPYDPFAPAKAFTAFQMALMSRPLDVMQRQMDAAQEWAQLWTSTASRALGLETEPVVTPQRGDRRFSSPAWSEEPAFDALKQAYLLAAQQLADLVETAELDPETHAKVDFFSRSLMNALSPSNNPLTNPDAVRKTLETGGLNLLQGLSNLLEDLGGERGLVKRRVQEAFELGETIAATPGQVVFENDLLQLIQYAPSTEQVFKRPLLFVPPLVNKYYLFDLTPRSSFLKWLVDEGHTVFVISWANPDETLRDKGLDAYVTEGVIAAMDAVQKATGEADLDLVSYCLGGTLVAITLALLAARGEAGRVASATLIASLVDFSEIGEWSAFRGEDDLRAFEAHLDHKGYVEAHDLARLFSAVRANDLIWGPAVSHYLLAEEGRPSDLLWWFDDAARIPARFLKDYGRKVLRENRLTEGGLTIDGTTIDLKAVKTPVHIVAFKDDHVSSWRRTFENLKAFGGKTRFILGGSGHNAGMINPPSAGKHGFWTGDDKAPDADAWFAGAAKHEGSWWPAWRERLAGAKAAKVDARTPGEGGLPAIEPAPGRYVRVRY</sequence>
<dbReference type="PANTHER" id="PTHR36837:SF5">
    <property type="entry name" value="POLY-3-HYDROXYBUTYRATE SYNTHASE"/>
    <property type="match status" value="1"/>
</dbReference>
<dbReference type="Gene3D" id="3.40.50.1820">
    <property type="entry name" value="alpha/beta hydrolase"/>
    <property type="match status" value="1"/>
</dbReference>
<keyword evidence="1" id="KW-0808">Transferase</keyword>
<dbReference type="InterPro" id="IPR010941">
    <property type="entry name" value="PhaC_N"/>
</dbReference>
<organism evidence="4 5">
    <name type="scientific">Peiella sedimenti</name>
    <dbReference type="NCBI Taxonomy" id="3061083"/>
    <lineage>
        <taxon>Bacteria</taxon>
        <taxon>Pseudomonadati</taxon>
        <taxon>Pseudomonadota</taxon>
        <taxon>Alphaproteobacteria</taxon>
        <taxon>Caulobacterales</taxon>
        <taxon>Caulobacteraceae</taxon>
        <taxon>Peiella</taxon>
    </lineage>
</organism>
<dbReference type="Pfam" id="PF07167">
    <property type="entry name" value="PhaC_N"/>
    <property type="match status" value="1"/>
</dbReference>
<dbReference type="EMBL" id="JAUKTR010000002">
    <property type="protein sequence ID" value="MDO1559214.1"/>
    <property type="molecule type" value="Genomic_DNA"/>
</dbReference>
<reference evidence="4" key="1">
    <citation type="submission" date="2023-07" db="EMBL/GenBank/DDBJ databases">
        <title>Brevundimonas soil sp. nov., isolated from the soil of chemical plant.</title>
        <authorList>
            <person name="Wu N."/>
        </authorList>
    </citation>
    <scope>NUCLEOTIDE SEQUENCE</scope>
    <source>
        <strain evidence="4">XZ-24</strain>
    </source>
</reference>
<dbReference type="GO" id="GO:0016787">
    <property type="term" value="F:hydrolase activity"/>
    <property type="evidence" value="ECO:0007669"/>
    <property type="project" value="UniProtKB-KW"/>
</dbReference>
<protein>
    <submittedName>
        <fullName evidence="4">Alpha/beta fold hydrolase</fullName>
    </submittedName>
</protein>
<evidence type="ECO:0000259" key="3">
    <source>
        <dbReference type="Pfam" id="PF07167"/>
    </source>
</evidence>
<evidence type="ECO:0000256" key="2">
    <source>
        <dbReference type="ARBA" id="ARBA00023315"/>
    </source>
</evidence>
<dbReference type="Proteomes" id="UP001169063">
    <property type="component" value="Unassembled WGS sequence"/>
</dbReference>
<comment type="caution">
    <text evidence="4">The sequence shown here is derived from an EMBL/GenBank/DDBJ whole genome shotgun (WGS) entry which is preliminary data.</text>
</comment>
<dbReference type="RefSeq" id="WP_302109636.1">
    <property type="nucleotide sequence ID" value="NZ_JAUKTR010000002.1"/>
</dbReference>
<evidence type="ECO:0000313" key="5">
    <source>
        <dbReference type="Proteomes" id="UP001169063"/>
    </source>
</evidence>
<gene>
    <name evidence="4" type="ORF">Q0812_07205</name>
</gene>
<keyword evidence="2" id="KW-0012">Acyltransferase</keyword>
<name>A0ABT8SKX3_9CAUL</name>
<feature type="domain" description="Poly-beta-hydroxybutyrate polymerase N-terminal" evidence="3">
    <location>
        <begin position="112"/>
        <end position="280"/>
    </location>
</feature>